<dbReference type="GO" id="GO:0009190">
    <property type="term" value="P:cyclic nucleotide biosynthetic process"/>
    <property type="evidence" value="ECO:0007669"/>
    <property type="project" value="InterPro"/>
</dbReference>
<dbReference type="InterPro" id="IPR050697">
    <property type="entry name" value="Adenylyl/Guanylyl_Cyclase_3/4"/>
</dbReference>
<evidence type="ECO:0000313" key="3">
    <source>
        <dbReference type="EMBL" id="SHJ99470.1"/>
    </source>
</evidence>
<keyword evidence="1" id="KW-0812">Transmembrane</keyword>
<dbReference type="PROSITE" id="PS50125">
    <property type="entry name" value="GUANYLATE_CYCLASE_2"/>
    <property type="match status" value="1"/>
</dbReference>
<feature type="transmembrane region" description="Helical" evidence="1">
    <location>
        <begin position="37"/>
        <end position="59"/>
    </location>
</feature>
<proteinExistence type="predicted"/>
<dbReference type="PROSITE" id="PS51257">
    <property type="entry name" value="PROKAR_LIPOPROTEIN"/>
    <property type="match status" value="1"/>
</dbReference>
<dbReference type="OrthoDB" id="9768499at2"/>
<dbReference type="PANTHER" id="PTHR43081">
    <property type="entry name" value="ADENYLATE CYCLASE, TERMINAL-DIFFERENTIATION SPECIFIC-RELATED"/>
    <property type="match status" value="1"/>
</dbReference>
<feature type="transmembrane region" description="Helical" evidence="1">
    <location>
        <begin position="111"/>
        <end position="131"/>
    </location>
</feature>
<dbReference type="Gene3D" id="3.30.70.1230">
    <property type="entry name" value="Nucleotide cyclase"/>
    <property type="match status" value="1"/>
</dbReference>
<keyword evidence="1" id="KW-1133">Transmembrane helix</keyword>
<sequence length="342" mass="38141">MQRSVRPWLVVAAFGLLAGCVYRYLADDPDEASLGFYLRSSVHGMGLALAGWAVHLYFTSRSSEWLRRWPLVVEVVVQSVVMAIVVAVVAVALQAALYGHRTAASWPTYNFPRIVAVAFLMSALVGTFYELTRLVGSRVLLNVILGRYRRPVREQRVLLFLDIVGSTSLAEKMGELRMHQLLTQFFFDIDAAITAHDGEVHAYVGDEVIVSWRLAAKEPEPRYLDCFFAIQDRIAERADFYRREFGLVPNFRAGLHAGPVVISECGDSRRQIAYFGDTMNVAARLQEYGKVVGRALLVSGDLPRLVRPGSDLIVEALGPTQLRGRAAPVEVFAVERRQVANE</sequence>
<dbReference type="SUPFAM" id="SSF55073">
    <property type="entry name" value="Nucleotide cyclase"/>
    <property type="match status" value="1"/>
</dbReference>
<reference evidence="3 4" key="1">
    <citation type="submission" date="2016-11" db="EMBL/GenBank/DDBJ databases">
        <authorList>
            <person name="Jaros S."/>
            <person name="Januszkiewicz K."/>
            <person name="Wedrychowicz H."/>
        </authorList>
    </citation>
    <scope>NUCLEOTIDE SEQUENCE [LARGE SCALE GENOMIC DNA]</scope>
    <source>
        <strain evidence="3 4">GAS499</strain>
    </source>
</reference>
<dbReference type="GO" id="GO:0035556">
    <property type="term" value="P:intracellular signal transduction"/>
    <property type="evidence" value="ECO:0007669"/>
    <property type="project" value="InterPro"/>
</dbReference>
<dbReference type="Proteomes" id="UP000189935">
    <property type="component" value="Chromosome I"/>
</dbReference>
<dbReference type="GO" id="GO:0004016">
    <property type="term" value="F:adenylate cyclase activity"/>
    <property type="evidence" value="ECO:0007669"/>
    <property type="project" value="UniProtKB-ARBA"/>
</dbReference>
<dbReference type="EMBL" id="LT670844">
    <property type="protein sequence ID" value="SHJ99470.1"/>
    <property type="molecule type" value="Genomic_DNA"/>
</dbReference>
<dbReference type="PANTHER" id="PTHR43081:SF1">
    <property type="entry name" value="ADENYLATE CYCLASE, TERMINAL-DIFFERENTIATION SPECIFIC"/>
    <property type="match status" value="1"/>
</dbReference>
<name>A0A1M6NUV9_9BRAD</name>
<feature type="transmembrane region" description="Helical" evidence="1">
    <location>
        <begin position="71"/>
        <end position="99"/>
    </location>
</feature>
<evidence type="ECO:0000259" key="2">
    <source>
        <dbReference type="PROSITE" id="PS50125"/>
    </source>
</evidence>
<gene>
    <name evidence="3" type="ORF">SAMN05444159_2123</name>
</gene>
<evidence type="ECO:0000256" key="1">
    <source>
        <dbReference type="SAM" id="Phobius"/>
    </source>
</evidence>
<dbReference type="Pfam" id="PF00211">
    <property type="entry name" value="Guanylate_cyc"/>
    <property type="match status" value="1"/>
</dbReference>
<dbReference type="InterPro" id="IPR029787">
    <property type="entry name" value="Nucleotide_cyclase"/>
</dbReference>
<protein>
    <submittedName>
        <fullName evidence="3">Adenylate cyclase, class 3</fullName>
    </submittedName>
</protein>
<dbReference type="AlphaFoldDB" id="A0A1M6NUV9"/>
<feature type="domain" description="Guanylate cyclase" evidence="2">
    <location>
        <begin position="157"/>
        <end position="286"/>
    </location>
</feature>
<dbReference type="InterPro" id="IPR001054">
    <property type="entry name" value="A/G_cyclase"/>
</dbReference>
<accession>A0A1M6NUV9</accession>
<organism evidence="3 4">
    <name type="scientific">Bradyrhizobium lablabi</name>
    <dbReference type="NCBI Taxonomy" id="722472"/>
    <lineage>
        <taxon>Bacteria</taxon>
        <taxon>Pseudomonadati</taxon>
        <taxon>Pseudomonadota</taxon>
        <taxon>Alphaproteobacteria</taxon>
        <taxon>Hyphomicrobiales</taxon>
        <taxon>Nitrobacteraceae</taxon>
        <taxon>Bradyrhizobium</taxon>
    </lineage>
</organism>
<feature type="transmembrane region" description="Helical" evidence="1">
    <location>
        <begin position="7"/>
        <end position="25"/>
    </location>
</feature>
<evidence type="ECO:0000313" key="4">
    <source>
        <dbReference type="Proteomes" id="UP000189935"/>
    </source>
</evidence>
<dbReference type="CDD" id="cd07302">
    <property type="entry name" value="CHD"/>
    <property type="match status" value="1"/>
</dbReference>
<keyword evidence="1" id="KW-0472">Membrane</keyword>